<dbReference type="InterPro" id="IPR000070">
    <property type="entry name" value="Pectinesterase_cat"/>
</dbReference>
<evidence type="ECO:0000256" key="10">
    <source>
        <dbReference type="RuleBase" id="RU000589"/>
    </source>
</evidence>
<keyword evidence="7" id="KW-0961">Cell wall biogenesis/degradation</keyword>
<name>A0AAE1Y2B3_9LAMI</name>
<keyword evidence="4" id="KW-0964">Secreted</keyword>
<feature type="active site" evidence="9">
    <location>
        <position position="162"/>
    </location>
</feature>
<dbReference type="PROSITE" id="PS00503">
    <property type="entry name" value="PECTINESTERASE_2"/>
    <property type="match status" value="1"/>
</dbReference>
<evidence type="ECO:0000256" key="2">
    <source>
        <dbReference type="ARBA" id="ARBA00005184"/>
    </source>
</evidence>
<evidence type="ECO:0000259" key="11">
    <source>
        <dbReference type="Pfam" id="PF01095"/>
    </source>
</evidence>
<protein>
    <recommendedName>
        <fullName evidence="3 10">Pectinesterase</fullName>
        <ecNumber evidence="3 10">3.1.1.11</ecNumber>
    </recommendedName>
</protein>
<comment type="caution">
    <text evidence="12">The sequence shown here is derived from an EMBL/GenBank/DDBJ whole genome shotgun (WGS) entry which is preliminary data.</text>
</comment>
<dbReference type="PANTHER" id="PTHR31707">
    <property type="entry name" value="PECTINESTERASE"/>
    <property type="match status" value="1"/>
</dbReference>
<evidence type="ECO:0000256" key="1">
    <source>
        <dbReference type="ARBA" id="ARBA00004613"/>
    </source>
</evidence>
<proteinExistence type="predicted"/>
<comment type="catalytic activity">
    <reaction evidence="8 10">
        <text>[(1-&gt;4)-alpha-D-galacturonosyl methyl ester](n) + n H2O = [(1-&gt;4)-alpha-D-galacturonosyl](n) + n methanol + n H(+)</text>
        <dbReference type="Rhea" id="RHEA:22380"/>
        <dbReference type="Rhea" id="RHEA-COMP:14570"/>
        <dbReference type="Rhea" id="RHEA-COMP:14573"/>
        <dbReference type="ChEBI" id="CHEBI:15377"/>
        <dbReference type="ChEBI" id="CHEBI:15378"/>
        <dbReference type="ChEBI" id="CHEBI:17790"/>
        <dbReference type="ChEBI" id="CHEBI:140522"/>
        <dbReference type="ChEBI" id="CHEBI:140523"/>
        <dbReference type="EC" id="3.1.1.11"/>
    </reaction>
</comment>
<dbReference type="EC" id="3.1.1.11" evidence="3 10"/>
<feature type="domain" description="Pectinesterase catalytic" evidence="11">
    <location>
        <begin position="14"/>
        <end position="281"/>
    </location>
</feature>
<dbReference type="Pfam" id="PF01095">
    <property type="entry name" value="Pectinesterase"/>
    <property type="match status" value="1"/>
</dbReference>
<evidence type="ECO:0000256" key="8">
    <source>
        <dbReference type="ARBA" id="ARBA00047928"/>
    </source>
</evidence>
<gene>
    <name evidence="12" type="ORF">Salat_1824600</name>
</gene>
<dbReference type="InterPro" id="IPR011050">
    <property type="entry name" value="Pectin_lyase_fold/virulence"/>
</dbReference>
<evidence type="ECO:0000256" key="3">
    <source>
        <dbReference type="ARBA" id="ARBA00013229"/>
    </source>
</evidence>
<reference evidence="12" key="1">
    <citation type="submission" date="2020-06" db="EMBL/GenBank/DDBJ databases">
        <authorList>
            <person name="Li T."/>
            <person name="Hu X."/>
            <person name="Zhang T."/>
            <person name="Song X."/>
            <person name="Zhang H."/>
            <person name="Dai N."/>
            <person name="Sheng W."/>
            <person name="Hou X."/>
            <person name="Wei L."/>
        </authorList>
    </citation>
    <scope>NUCLEOTIDE SEQUENCE</scope>
    <source>
        <strain evidence="12">3651</strain>
        <tissue evidence="12">Leaf</tissue>
    </source>
</reference>
<dbReference type="EMBL" id="JACGWO010000007">
    <property type="protein sequence ID" value="KAK4422423.1"/>
    <property type="molecule type" value="Genomic_DNA"/>
</dbReference>
<dbReference type="SUPFAM" id="SSF51126">
    <property type="entry name" value="Pectin lyase-like"/>
    <property type="match status" value="1"/>
</dbReference>
<keyword evidence="6 10" id="KW-0063">Aspartyl esterase</keyword>
<evidence type="ECO:0000256" key="6">
    <source>
        <dbReference type="ARBA" id="ARBA00023085"/>
    </source>
</evidence>
<evidence type="ECO:0000256" key="9">
    <source>
        <dbReference type="PROSITE-ProRule" id="PRU10040"/>
    </source>
</evidence>
<dbReference type="GO" id="GO:0030599">
    <property type="term" value="F:pectinesterase activity"/>
    <property type="evidence" value="ECO:0007669"/>
    <property type="project" value="UniProtKB-UniRule"/>
</dbReference>
<evidence type="ECO:0000313" key="13">
    <source>
        <dbReference type="Proteomes" id="UP001293254"/>
    </source>
</evidence>
<dbReference type="Gene3D" id="2.160.20.10">
    <property type="entry name" value="Single-stranded right-handed beta-helix, Pectin lyase-like"/>
    <property type="match status" value="1"/>
</dbReference>
<dbReference type="InterPro" id="IPR012334">
    <property type="entry name" value="Pectin_lyas_fold"/>
</dbReference>
<keyword evidence="5 10" id="KW-0378">Hydrolase</keyword>
<dbReference type="GO" id="GO:0045490">
    <property type="term" value="P:pectin catabolic process"/>
    <property type="evidence" value="ECO:0007669"/>
    <property type="project" value="UniProtKB-UniRule"/>
</dbReference>
<organism evidence="12 13">
    <name type="scientific">Sesamum alatum</name>
    <dbReference type="NCBI Taxonomy" id="300844"/>
    <lineage>
        <taxon>Eukaryota</taxon>
        <taxon>Viridiplantae</taxon>
        <taxon>Streptophyta</taxon>
        <taxon>Embryophyta</taxon>
        <taxon>Tracheophyta</taxon>
        <taxon>Spermatophyta</taxon>
        <taxon>Magnoliopsida</taxon>
        <taxon>eudicotyledons</taxon>
        <taxon>Gunneridae</taxon>
        <taxon>Pentapetalae</taxon>
        <taxon>asterids</taxon>
        <taxon>lamiids</taxon>
        <taxon>Lamiales</taxon>
        <taxon>Pedaliaceae</taxon>
        <taxon>Sesamum</taxon>
    </lineage>
</organism>
<comment type="subcellular location">
    <subcellularLocation>
        <location evidence="1">Secreted</location>
    </subcellularLocation>
</comment>
<evidence type="ECO:0000313" key="12">
    <source>
        <dbReference type="EMBL" id="KAK4422423.1"/>
    </source>
</evidence>
<accession>A0AAE1Y2B3</accession>
<evidence type="ECO:0000256" key="4">
    <source>
        <dbReference type="ARBA" id="ARBA00022525"/>
    </source>
</evidence>
<dbReference type="GO" id="GO:0042545">
    <property type="term" value="P:cell wall modification"/>
    <property type="evidence" value="ECO:0007669"/>
    <property type="project" value="UniProtKB-UniRule"/>
</dbReference>
<sequence length="281" mass="31497">MYPQLSTKQQPFNAIVSKNKKPGAYRTVTEAIAAAPVYSATKYYIHVEAGLYKERVEVWKNKLTNIVLVGDGQLTTKISWNRRAPYFRTYDTATVLIRGDGFIAKFLTFENSAGDGSQAVAVASLSNQSAFFQCTFLGYQDTLHPKRGFQFYRECNIYGTVDFIFGAAAAIFQSCNLFSRLPSTITFTAQNKQDTNITSGFVIQNCTFTVAPGMERQKPLIKAYLGRPWSDFSTVVVMESYLDDIIQPTGWLSWGNTTTDKLTYYEFRNHGPGAATSKRVN</sequence>
<dbReference type="InterPro" id="IPR033131">
    <property type="entry name" value="Pectinesterase_Asp_AS"/>
</dbReference>
<evidence type="ECO:0000256" key="5">
    <source>
        <dbReference type="ARBA" id="ARBA00022801"/>
    </source>
</evidence>
<dbReference type="AlphaFoldDB" id="A0AAE1Y2B3"/>
<comment type="pathway">
    <text evidence="2 10">Glycan metabolism; pectin degradation; 2-dehydro-3-deoxy-D-gluconate from pectin: step 1/5.</text>
</comment>
<reference evidence="12" key="2">
    <citation type="journal article" date="2024" name="Plant">
        <title>Genomic evolution and insights into agronomic trait innovations of Sesamum species.</title>
        <authorList>
            <person name="Miao H."/>
            <person name="Wang L."/>
            <person name="Qu L."/>
            <person name="Liu H."/>
            <person name="Sun Y."/>
            <person name="Le M."/>
            <person name="Wang Q."/>
            <person name="Wei S."/>
            <person name="Zheng Y."/>
            <person name="Lin W."/>
            <person name="Duan Y."/>
            <person name="Cao H."/>
            <person name="Xiong S."/>
            <person name="Wang X."/>
            <person name="Wei L."/>
            <person name="Li C."/>
            <person name="Ma Q."/>
            <person name="Ju M."/>
            <person name="Zhao R."/>
            <person name="Li G."/>
            <person name="Mu C."/>
            <person name="Tian Q."/>
            <person name="Mei H."/>
            <person name="Zhang T."/>
            <person name="Gao T."/>
            <person name="Zhang H."/>
        </authorList>
    </citation>
    <scope>NUCLEOTIDE SEQUENCE</scope>
    <source>
        <strain evidence="12">3651</strain>
    </source>
</reference>
<dbReference type="Proteomes" id="UP001293254">
    <property type="component" value="Unassembled WGS sequence"/>
</dbReference>
<dbReference type="GO" id="GO:0005576">
    <property type="term" value="C:extracellular region"/>
    <property type="evidence" value="ECO:0007669"/>
    <property type="project" value="UniProtKB-SubCell"/>
</dbReference>
<evidence type="ECO:0000256" key="7">
    <source>
        <dbReference type="ARBA" id="ARBA00023316"/>
    </source>
</evidence>
<keyword evidence="13" id="KW-1185">Reference proteome</keyword>